<organism evidence="3 4">
    <name type="scientific">Candidatus Parvarchaeum acidophilus ARMAN-5</name>
    <dbReference type="NCBI Taxonomy" id="662762"/>
    <lineage>
        <taxon>Archaea</taxon>
        <taxon>Candidatus Parvarchaeota</taxon>
        <taxon>Candidatus Parvarchaeum</taxon>
    </lineage>
</organism>
<dbReference type="InterPro" id="IPR007110">
    <property type="entry name" value="Ig-like_dom"/>
</dbReference>
<gene>
    <name evidence="3" type="ORF">BJBARM5_1039</name>
</gene>
<feature type="transmembrane region" description="Helical" evidence="1">
    <location>
        <begin position="21"/>
        <end position="39"/>
    </location>
</feature>
<protein>
    <recommendedName>
        <fullName evidence="2">Ig-like domain-containing protein</fullName>
    </recommendedName>
</protein>
<dbReference type="PROSITE" id="PS50835">
    <property type="entry name" value="IG_LIKE"/>
    <property type="match status" value="1"/>
</dbReference>
<dbReference type="Proteomes" id="UP000009376">
    <property type="component" value="Unassembled WGS sequence"/>
</dbReference>
<feature type="domain" description="Ig-like" evidence="2">
    <location>
        <begin position="418"/>
        <end position="528"/>
    </location>
</feature>
<accession>D6GX15</accession>
<dbReference type="AlphaFoldDB" id="D6GX15"/>
<evidence type="ECO:0000256" key="1">
    <source>
        <dbReference type="SAM" id="Phobius"/>
    </source>
</evidence>
<evidence type="ECO:0000313" key="3">
    <source>
        <dbReference type="EMBL" id="EFD92238.1"/>
    </source>
</evidence>
<keyword evidence="1" id="KW-1133">Transmembrane helix</keyword>
<evidence type="ECO:0000259" key="2">
    <source>
        <dbReference type="PROSITE" id="PS50835"/>
    </source>
</evidence>
<keyword evidence="1" id="KW-0812">Transmembrane</keyword>
<dbReference type="EMBL" id="GG745614">
    <property type="protein sequence ID" value="EFD92238.1"/>
    <property type="molecule type" value="Genomic_DNA"/>
</dbReference>
<evidence type="ECO:0000313" key="4">
    <source>
        <dbReference type="Proteomes" id="UP000009376"/>
    </source>
</evidence>
<reference evidence="3 4" key="1">
    <citation type="journal article" date="2010" name="Proc. Natl. Acad. Sci. U.S.A.">
        <title>Enigmatic, ultrasmall, uncultivated Archaea.</title>
        <authorList>
            <person name="Baker B.J."/>
            <person name="Comolli L.R."/>
            <person name="Dick G.J."/>
            <person name="Hauser L.J."/>
            <person name="Hyatt D."/>
            <person name="Dill B.D."/>
            <person name="Land M.L."/>
            <person name="Verberkmoes N.C."/>
            <person name="Hettich R.L."/>
            <person name="Banfield J.F."/>
        </authorList>
    </citation>
    <scope>NUCLEOTIDE SEQUENCE [LARGE SCALE GENOMIC DNA]</scope>
</reference>
<keyword evidence="1" id="KW-0472">Membrane</keyword>
<sequence>MYNPLSKKAQSALEYMMTYGWAILVIVIVAVILYSMGIFNPSSNITSGYTGFVNMPVLAQDCISNVGLFIYVGNSIGHTITITTINVTLQNGSTVSDNLLLTVRPGEDTLIPFLGACPSNTNKNYHIAVTVKYYLTESTLREIGFAKGVLYGTVAQSINNAPSAIKSLFSVSYAFGTPYIGVPFQTQEYYAKGIFIGKVASAFPSSLSDLNNGYVQCGEPYNSQGYTAVSDIYLTNGSKFEILTNDGTAVFYRSISGGQWTSVFGSQAWHGNSAGHYGPTAVNLASGEYEVAVDWTNICSGGISAIDIEGGLPYSDYWNVSAWTPLDNKVDLLSYQNVTSNPADPANISIEQIGNWSSKLSANNCNSENFCTTIFDAFDLPANTMWWVDYDGSNVTSKSTFISFTVSNGDHTYQLAEPKVNSSGCVEKYTTTTSGTIASGSSLPIFYGQSETCYTVINESNLPNDVQWSASVNGVQETAYSPNDIVFKNNHGSYSISIPDVTYSGTTYYPCPSSGYIAAGTHLQVDFSTLSCGYGLATFSESGIPYGLNWSVDYNGNLKATNSSAITFVTPSGSHSFTVEYPTLTFLHTGCIINYTPSSATGTLSTGDSGTISFSPLYNCTSEFIAHGLPAGAQWDVNYSGVLKSSSLDNINFSTSLETTNFNALAVSYGGKEYYPCPIKGTLPSGSQQDIYYSTTQACQQ</sequence>
<name>D6GX15_PARA5</name>
<proteinExistence type="predicted"/>